<organism evidence="2 3">
    <name type="scientific">Geranomyces variabilis</name>
    <dbReference type="NCBI Taxonomy" id="109894"/>
    <lineage>
        <taxon>Eukaryota</taxon>
        <taxon>Fungi</taxon>
        <taxon>Fungi incertae sedis</taxon>
        <taxon>Chytridiomycota</taxon>
        <taxon>Chytridiomycota incertae sedis</taxon>
        <taxon>Chytridiomycetes</taxon>
        <taxon>Spizellomycetales</taxon>
        <taxon>Powellomycetaceae</taxon>
        <taxon>Geranomyces</taxon>
    </lineage>
</organism>
<feature type="region of interest" description="Disordered" evidence="1">
    <location>
        <begin position="275"/>
        <end position="342"/>
    </location>
</feature>
<reference evidence="2" key="1">
    <citation type="submission" date="2020-05" db="EMBL/GenBank/DDBJ databases">
        <title>Phylogenomic resolution of chytrid fungi.</title>
        <authorList>
            <person name="Stajich J.E."/>
            <person name="Amses K."/>
            <person name="Simmons R."/>
            <person name="Seto K."/>
            <person name="Myers J."/>
            <person name="Bonds A."/>
            <person name="Quandt C.A."/>
            <person name="Barry K."/>
            <person name="Liu P."/>
            <person name="Grigoriev I."/>
            <person name="Longcore J.E."/>
            <person name="James T.Y."/>
        </authorList>
    </citation>
    <scope>NUCLEOTIDE SEQUENCE</scope>
    <source>
        <strain evidence="2">JEL0379</strain>
    </source>
</reference>
<feature type="compositionally biased region" description="Low complexity" evidence="1">
    <location>
        <begin position="312"/>
        <end position="322"/>
    </location>
</feature>
<evidence type="ECO:0000256" key="1">
    <source>
        <dbReference type="SAM" id="MobiDB-lite"/>
    </source>
</evidence>
<evidence type="ECO:0000313" key="2">
    <source>
        <dbReference type="EMBL" id="KAJ3176870.1"/>
    </source>
</evidence>
<feature type="region of interest" description="Disordered" evidence="1">
    <location>
        <begin position="1"/>
        <end position="25"/>
    </location>
</feature>
<evidence type="ECO:0000313" key="3">
    <source>
        <dbReference type="Proteomes" id="UP001212152"/>
    </source>
</evidence>
<proteinExistence type="predicted"/>
<sequence length="342" mass="36897">MPNMPTDRRKATTAKARGKPTQADDAQTALTTFKQAVAAHKPGDARTARMIFCTFVADLVTGEPPVPYSARDTTDTVARALDWIATARKVMGFGRKEGWIEAMEGPVKVIFFWAYRALAHAVCEDVIKGNKRGEFYTDKVQKACESEGWPDVVSVPAFKTCLNALIKSRIPDTKSASSIIAKSEHLFELATSLSPGVLIYNHRSAFSARKLFHVKGANTGRKAILNLLNADTELRQNARAVFAAMDGRRLENHLDALGTFLMGCEEAKIGTWVRINDGPGGGAHEEDEQDEGDEEPVDSGVELGTSAEDEPAAAVAAAAALAGKKRSSPEQADSRPKKKVAA</sequence>
<gene>
    <name evidence="2" type="ORF">HDU87_004802</name>
</gene>
<feature type="compositionally biased region" description="Basic and acidic residues" evidence="1">
    <location>
        <begin position="1"/>
        <end position="10"/>
    </location>
</feature>
<feature type="compositionally biased region" description="Acidic residues" evidence="1">
    <location>
        <begin position="285"/>
        <end position="297"/>
    </location>
</feature>
<name>A0AAD5TJB8_9FUNG</name>
<comment type="caution">
    <text evidence="2">The sequence shown here is derived from an EMBL/GenBank/DDBJ whole genome shotgun (WGS) entry which is preliminary data.</text>
</comment>
<keyword evidence="3" id="KW-1185">Reference proteome</keyword>
<protein>
    <submittedName>
        <fullName evidence="2">Uncharacterized protein</fullName>
    </submittedName>
</protein>
<accession>A0AAD5TJB8</accession>
<dbReference type="AlphaFoldDB" id="A0AAD5TJB8"/>
<dbReference type="EMBL" id="JADGJQ010000037">
    <property type="protein sequence ID" value="KAJ3176870.1"/>
    <property type="molecule type" value="Genomic_DNA"/>
</dbReference>
<dbReference type="Proteomes" id="UP001212152">
    <property type="component" value="Unassembled WGS sequence"/>
</dbReference>